<feature type="domain" description="RdRp catalytic" evidence="23">
    <location>
        <begin position="598"/>
        <end position="784"/>
    </location>
</feature>
<dbReference type="InterPro" id="IPR014023">
    <property type="entry name" value="Mononeg_RNA_pol_cat"/>
</dbReference>
<evidence type="ECO:0000256" key="2">
    <source>
        <dbReference type="ARBA" id="ARBA00004328"/>
    </source>
</evidence>
<evidence type="ECO:0000259" key="23">
    <source>
        <dbReference type="PROSITE" id="PS50526"/>
    </source>
</evidence>
<dbReference type="InterPro" id="IPR026890">
    <property type="entry name" value="Mononeg_mRNAcap"/>
</dbReference>
<evidence type="ECO:0000313" key="25">
    <source>
        <dbReference type="Proteomes" id="UP000115385"/>
    </source>
</evidence>
<evidence type="ECO:0000256" key="16">
    <source>
        <dbReference type="ARBA" id="ARBA00024494"/>
    </source>
</evidence>
<evidence type="ECO:0000256" key="9">
    <source>
        <dbReference type="ARBA" id="ARBA00022741"/>
    </source>
</evidence>
<keyword evidence="10" id="KW-0067">ATP-binding</keyword>
<keyword evidence="7" id="KW-0949">S-adenosyl-L-methionine</keyword>
<dbReference type="GO" id="GO:0005524">
    <property type="term" value="F:ATP binding"/>
    <property type="evidence" value="ECO:0007669"/>
    <property type="project" value="UniProtKB-KW"/>
</dbReference>
<keyword evidence="4 24" id="KW-0696">RNA-directed RNA polymerase</keyword>
<evidence type="ECO:0000256" key="22">
    <source>
        <dbReference type="ARBA" id="ARBA00048548"/>
    </source>
</evidence>
<comment type="catalytic activity">
    <reaction evidence="20">
        <text>a 5'-end (5'-triphosphoguanosine)-adenylyl-adenylyl-cytidylyl-adenosine in mRNA + S-adenosyl-L-methionine = a 5'-end (5'-triphosphoguanosine)-(2'-O-methyladenylyl)-adenylyl-cytidylyl-adenosine in mRNA + S-adenosyl-L-homocysteine + H(+)</text>
        <dbReference type="Rhea" id="RHEA:65380"/>
        <dbReference type="Rhea" id="RHEA-COMP:16797"/>
        <dbReference type="Rhea" id="RHEA-COMP:16801"/>
        <dbReference type="ChEBI" id="CHEBI:15378"/>
        <dbReference type="ChEBI" id="CHEBI:57856"/>
        <dbReference type="ChEBI" id="CHEBI:59789"/>
        <dbReference type="ChEBI" id="CHEBI:156482"/>
        <dbReference type="ChEBI" id="CHEBI:156484"/>
    </reaction>
</comment>
<comment type="catalytic activity">
    <reaction evidence="17">
        <text>a 5'-end (5'-triphosphoguanosine)-(2'-O-methyladenylyl)-adenylyl-cytidylyl-adenosine in mRNA + S-adenosyl-L-methionine = a 5'-end (N(7)-methyl 5'-triphosphoguanosine)-(2'-O-methyladenylyl)-adenylyl-cytidylyl-adenosine in mRNA + S-adenosyl-L-homocysteine</text>
        <dbReference type="Rhea" id="RHEA:65440"/>
        <dbReference type="Rhea" id="RHEA-COMP:16798"/>
        <dbReference type="Rhea" id="RHEA-COMP:16801"/>
        <dbReference type="ChEBI" id="CHEBI:57856"/>
        <dbReference type="ChEBI" id="CHEBI:59789"/>
        <dbReference type="ChEBI" id="CHEBI:156482"/>
        <dbReference type="ChEBI" id="CHEBI:156483"/>
    </reaction>
</comment>
<dbReference type="Pfam" id="PF00946">
    <property type="entry name" value="Mononeg_RNA_pol"/>
    <property type="match status" value="1"/>
</dbReference>
<keyword evidence="14" id="KW-1035">Host cytoplasm</keyword>
<sequence length="1946" mass="221677">MDETDWENRQEDWYDARDDSDWGVCSDDIHEGGDYHLQSALKCIDDYRASHIFVKEENRMMKLIGDMGTMLNNISCMQFLWAIATLKTPLNQNCIIRDLQRMDLMSIDTQKIGTLVEAECDVLYNGKLFQNTSIKNHVSNSLLMNKLSHPCLSDTVRILCFLLMMKNNLKTIRSKGILGYSGLDHLHIVQEHIQVMVEPEFIVTMNTDLIHIQLGSKRLWAPMPYFICAADKIQERYNLLLYSGVMQPLLQEICPSPDLIKNVFKIYDDLLQDLGNEGYSDVSGFEALIVGIIISRDDDDLKLNGDAFLHEVLRDVSPRGRVYVRRMYELLRNVDVDQLADIHGLYRIWGHPIIDIDGGMEKMRSVSLQEKETDLALGDEVGRKFLELFFSNFRKKHGVYPLHHIERPDHIDISKAESSVYLLNCLKGNTIFSTSNIGYSMRDWEWVVLDQNFEIPTSWNIIHTVKDKAISPNREELYHNLVTRGHVFNQDMRRVILKTIMTPLGPMREFLEKVGANGLENKFLMIGIYPKERELKIKPRFFSLMTHEFRLYVTSTEGLLNDKVLKYFPEITMSINLLEMTKIMSKLSGHQSDQSRSVTYVVNMDFMKWNQQMRYEICHPVFSKLGRTFGSEGLYDQTHLMLKKCVIYLSSGERPLTADLVTGVVVDGINSWTGDGSGKEGLRQKGWTIMTVCDIKYVADRLGMDASLVGGGDNQVLTVTIRTSDILEGGEISQEGKRKIRDKMKAFLSELQQHFDRRGLPLKASETWTSTSLFMYNKHMYYRGRPLRTVMKQISRCFPFSNSSIMSTALMCNSVSTILKAAMQKEHFIVGVITMKCLWGLYIAELARSMNPLFYATEGSLVSGNFDVMRQGSKRSLSIDEMDLVHFWAKVLYLPSIFGGPGLSNCFNLTERGFPDPVTEGVMFLNKMHERLMKIDIGLGIAVGTLKGISFSQHPNYEKLVEDPAAISHDSPSHSTSTLRENAREAVLSVAKHNNPDFVNLVSVASKENERVFYSALCSGEKLDPKVLHEIAKASLYGVTNSLISRIDKTRTIRRMNETMSVVSELAESERRYIGYLHVRDKVPHDLKFSDCSRITADSMRSLSYKKQVLGVTVPHPAEYLNVVPRNGHLCMSGYITIQDGRQSGQDILSTKGPCKPYFGSYTKERFKATDIASAYGDEDVLKRAVSIQKLIGWRYPSDSTFGRIIAATLLAVSNVDPETVWVREETIRGSYDHRRNTDANTHGGIPNFLNTASTHLSMCTSTWVEHSRSGKNEYIHFQSCMITCVRYMLRYMRGPRISDAITEYHAHECCQTCITEIDPIPPDSTAPTLPVSFPTLPQNLLVYVESESIKMDYTRRLAIEDSQSIAPMILEDITVLGSSRDRIIDCISTILVIEALGRKHGMSKSFMLLAREKVDVDACLLSFRKKITLLRYIDPMMNIQSCRSLDVLCDTLQGMSAKMSALGWATEGKLEGVSTSVVTDTWEEDKPIGILCYPNSVLGWLPLQIILHKLGKNPMLVGCPDCLGILKKIMNMRTKDALSMSMCSAHQFVSVRVPIICAHPDNLLKELSQISDPNIPDMYHYEDVPAISRLMTSHESELLDLPTLLPIFSVGEDTSVQEWADLIQRFVHEVEIECIVMDLEIESAEILYTAVRTRTGFNKPIHIMIDSLSDEETGNIYEKFKDNKLGQCSVIMSYSEEDIIEGDCLVISRRDDIAFEILEARGRVYQAMGGSRLSLMDDDMRRRINCVFTFPRVIVPALLMILEFTNQNYITNLSPLHHLYEEVAHIGPEAPRSSRPGDNFSHISSIRQQIRMYTFKNRLEMINVFSRRLKEIDRIDSFCRMRRKTKRIQDILMRLIISVLAHAEPFDADTIGRIKSADLDSIRGKITPRLRTCSVDNAMVRFYKLMYLKVHRDPLLQNIGATWEDVFISINFKTQKRRGFNIVGT</sequence>
<keyword evidence="5" id="KW-0507">mRNA processing</keyword>
<proteinExistence type="predicted"/>
<gene>
    <name evidence="24" type="primary">L</name>
</gene>
<dbReference type="EC" id="2.7.7.48" evidence="3"/>
<evidence type="ECO:0000256" key="15">
    <source>
        <dbReference type="ARBA" id="ARBA00023268"/>
    </source>
</evidence>
<evidence type="ECO:0000256" key="3">
    <source>
        <dbReference type="ARBA" id="ARBA00012494"/>
    </source>
</evidence>
<keyword evidence="12" id="KW-0693">Viral RNA replication</keyword>
<evidence type="ECO:0000256" key="18">
    <source>
        <dbReference type="ARBA" id="ARBA00030436"/>
    </source>
</evidence>
<organism evidence="24 25">
    <name type="scientific">Eggplant mottled dwarf virus</name>
    <dbReference type="NCBI Taxonomy" id="488317"/>
    <lineage>
        <taxon>Viruses</taxon>
        <taxon>Riboviria</taxon>
        <taxon>Orthornavirae</taxon>
        <taxon>Negarnaviricota</taxon>
        <taxon>Haploviricotina</taxon>
        <taxon>Monjiviricetes</taxon>
        <taxon>Mononegavirales</taxon>
        <taxon>Rhabdoviridae</taxon>
        <taxon>Betarhabdovirinae</taxon>
        <taxon>Alphanucleorhabdovirus</taxon>
        <taxon>Alphanucleorhabdovirus melongenae</taxon>
    </lineage>
</organism>
<evidence type="ECO:0000313" key="24">
    <source>
        <dbReference type="EMBL" id="AHL89007.1"/>
    </source>
</evidence>
<protein>
    <recommendedName>
        <fullName evidence="3">RNA-directed RNA polymerase</fullName>
        <ecNumber evidence="3">2.7.7.48</ecNumber>
    </recommendedName>
    <alternativeName>
        <fullName evidence="19">Replicase</fullName>
    </alternativeName>
    <alternativeName>
        <fullName evidence="18">Transcriptase</fullName>
    </alternativeName>
</protein>
<evidence type="ECO:0000256" key="14">
    <source>
        <dbReference type="ARBA" id="ARBA00023200"/>
    </source>
</evidence>
<reference evidence="24 25" key="1">
    <citation type="submission" date="2013-04" db="EMBL/GenBank/DDBJ databases">
        <title>Complete genome sequence of Eggplant mottled dwarf nucleorhabdovirus.</title>
        <authorList>
            <person name="Babaei G."/>
            <person name="Koohi Habibi M."/>
            <person name="Massah A."/>
            <person name="Dizadji A."/>
        </authorList>
    </citation>
    <scope>NUCLEOTIDE SEQUENCE [LARGE SCALE GENOMIC DNA]</scope>
    <source>
        <strain evidence="24">Iran/SH-eg</strain>
    </source>
</reference>
<evidence type="ECO:0000256" key="4">
    <source>
        <dbReference type="ARBA" id="ARBA00022484"/>
    </source>
</evidence>
<comment type="subcellular location">
    <subcellularLocation>
        <location evidence="1">Host cytoplasm</location>
    </subcellularLocation>
    <subcellularLocation>
        <location evidence="2">Virion</location>
    </subcellularLocation>
</comment>
<name>A0A059T9W7_9RHAB</name>
<keyword evidence="15" id="KW-0511">Multifunctional enzyme</keyword>
<keyword evidence="13" id="KW-0506">mRNA capping</keyword>
<keyword evidence="9" id="KW-0547">Nucleotide-binding</keyword>
<evidence type="ECO:0000256" key="6">
    <source>
        <dbReference type="ARBA" id="ARBA00022679"/>
    </source>
</evidence>
<accession>A0A059T9W7</accession>
<evidence type="ECO:0000256" key="10">
    <source>
        <dbReference type="ARBA" id="ARBA00022840"/>
    </source>
</evidence>
<evidence type="ECO:0000256" key="13">
    <source>
        <dbReference type="ARBA" id="ARBA00023042"/>
    </source>
</evidence>
<evidence type="ECO:0000256" key="21">
    <source>
        <dbReference type="ARBA" id="ARBA00047370"/>
    </source>
</evidence>
<evidence type="ECO:0000256" key="1">
    <source>
        <dbReference type="ARBA" id="ARBA00004192"/>
    </source>
</evidence>
<evidence type="ECO:0000256" key="8">
    <source>
        <dbReference type="ARBA" id="ARBA00022695"/>
    </source>
</evidence>
<keyword evidence="6" id="KW-0808">Transferase</keyword>
<dbReference type="Pfam" id="PF14318">
    <property type="entry name" value="Mononeg_mRNAcap"/>
    <property type="match status" value="1"/>
</dbReference>
<evidence type="ECO:0000256" key="11">
    <source>
        <dbReference type="ARBA" id="ARBA00022844"/>
    </source>
</evidence>
<dbReference type="GO" id="GO:0004482">
    <property type="term" value="F:mRNA 5'-cap (guanine-N7-)-methyltransferase activity"/>
    <property type="evidence" value="ECO:0007669"/>
    <property type="project" value="InterPro"/>
</dbReference>
<dbReference type="EMBL" id="KC905081">
    <property type="protein sequence ID" value="AHL89007.1"/>
    <property type="molecule type" value="Viral_cRNA"/>
</dbReference>
<evidence type="ECO:0000256" key="7">
    <source>
        <dbReference type="ARBA" id="ARBA00022691"/>
    </source>
</evidence>
<dbReference type="GO" id="GO:0030430">
    <property type="term" value="C:host cell cytoplasm"/>
    <property type="evidence" value="ECO:0007669"/>
    <property type="project" value="UniProtKB-SubCell"/>
</dbReference>
<evidence type="ECO:0000256" key="5">
    <source>
        <dbReference type="ARBA" id="ARBA00022664"/>
    </source>
</evidence>
<keyword evidence="8" id="KW-0548">Nucleotidyltransferase</keyword>
<dbReference type="Proteomes" id="UP000115385">
    <property type="component" value="Genome"/>
</dbReference>
<dbReference type="GO" id="GO:0044423">
    <property type="term" value="C:virion component"/>
    <property type="evidence" value="ECO:0007669"/>
    <property type="project" value="UniProtKB-KW"/>
</dbReference>
<comment type="catalytic activity">
    <reaction evidence="16">
        <text>a 5'-end triphospho-adenylyl-adenylyl-cytidylyl-adenosine in mRNA + GDP + H(+) = a 5'-end (5'-triphosphoguanosine)-adenylyl-adenylyl-cytidylyl-adenosine in mRNA + diphosphate</text>
        <dbReference type="Rhea" id="RHEA:65436"/>
        <dbReference type="Rhea" id="RHEA-COMP:16797"/>
        <dbReference type="Rhea" id="RHEA-COMP:16799"/>
        <dbReference type="ChEBI" id="CHEBI:15378"/>
        <dbReference type="ChEBI" id="CHEBI:33019"/>
        <dbReference type="ChEBI" id="CHEBI:58189"/>
        <dbReference type="ChEBI" id="CHEBI:156484"/>
        <dbReference type="ChEBI" id="CHEBI:156503"/>
        <dbReference type="EC" id="2.7.7.88"/>
    </reaction>
</comment>
<dbReference type="PROSITE" id="PS50526">
    <property type="entry name" value="RDRP_SSRNA_NEG_NONSEG"/>
    <property type="match status" value="1"/>
</dbReference>
<dbReference type="GO" id="GO:0003968">
    <property type="term" value="F:RNA-directed RNA polymerase activity"/>
    <property type="evidence" value="ECO:0007669"/>
    <property type="project" value="UniProtKB-KW"/>
</dbReference>
<comment type="catalytic activity">
    <reaction evidence="22">
        <text>GTP + H2O = GDP + phosphate + H(+)</text>
        <dbReference type="Rhea" id="RHEA:19669"/>
        <dbReference type="ChEBI" id="CHEBI:15377"/>
        <dbReference type="ChEBI" id="CHEBI:15378"/>
        <dbReference type="ChEBI" id="CHEBI:37565"/>
        <dbReference type="ChEBI" id="CHEBI:43474"/>
        <dbReference type="ChEBI" id="CHEBI:58189"/>
    </reaction>
</comment>
<evidence type="ECO:0000256" key="20">
    <source>
        <dbReference type="ARBA" id="ARBA00047332"/>
    </source>
</evidence>
<comment type="catalytic activity">
    <reaction evidence="21">
        <text>a 5'-end (5'-triphosphoguanosine)-adenylyl-adenylyl-cytidylyl-adenosine in mRNA + 2 S-adenosyl-L-methionine = a 5'-end (N(7)-methyl 5'-triphosphoguanosine)-(2'-O-methyladenylyl)-adenylyl-cytidylyl-adenosine in mRNA + 2 S-adenosyl-L-homocysteine + H(+)</text>
        <dbReference type="Rhea" id="RHEA:65376"/>
        <dbReference type="Rhea" id="RHEA-COMP:16797"/>
        <dbReference type="Rhea" id="RHEA-COMP:16798"/>
        <dbReference type="ChEBI" id="CHEBI:15378"/>
        <dbReference type="ChEBI" id="CHEBI:57856"/>
        <dbReference type="ChEBI" id="CHEBI:59789"/>
        <dbReference type="ChEBI" id="CHEBI:156483"/>
        <dbReference type="ChEBI" id="CHEBI:156484"/>
        <dbReference type="EC" id="2.1.1.375"/>
    </reaction>
</comment>
<evidence type="ECO:0000256" key="17">
    <source>
        <dbReference type="ARBA" id="ARBA00024499"/>
    </source>
</evidence>
<evidence type="ECO:0000256" key="12">
    <source>
        <dbReference type="ARBA" id="ARBA00022953"/>
    </source>
</evidence>
<keyword evidence="11" id="KW-0946">Virion</keyword>
<evidence type="ECO:0000256" key="19">
    <source>
        <dbReference type="ARBA" id="ARBA00031012"/>
    </source>
</evidence>